<dbReference type="Gene3D" id="3.40.50.300">
    <property type="entry name" value="P-loop containing nucleotide triphosphate hydrolases"/>
    <property type="match status" value="1"/>
</dbReference>
<dbReference type="SUPFAM" id="SSF52540">
    <property type="entry name" value="P-loop containing nucleoside triphosphate hydrolases"/>
    <property type="match status" value="1"/>
</dbReference>
<dbReference type="Gene3D" id="3.30.450.380">
    <property type="match status" value="1"/>
</dbReference>
<gene>
    <name evidence="3" type="ORF">CWO92_21195</name>
</gene>
<dbReference type="InterPro" id="IPR050921">
    <property type="entry name" value="T4SS_GSP_E_ATPase"/>
</dbReference>
<keyword evidence="4" id="KW-1185">Reference proteome</keyword>
<reference evidence="3 4" key="1">
    <citation type="submission" date="2017-11" db="EMBL/GenBank/DDBJ databases">
        <title>Bacillus camelliae sp. nov., isolated from pu'er tea.</title>
        <authorList>
            <person name="Niu L."/>
        </authorList>
    </citation>
    <scope>NUCLEOTIDE SEQUENCE [LARGE SCALE GENOMIC DNA]</scope>
    <source>
        <strain evidence="3 4">7578-1</strain>
    </source>
</reference>
<proteinExistence type="inferred from homology"/>
<evidence type="ECO:0000313" key="4">
    <source>
        <dbReference type="Proteomes" id="UP000233440"/>
    </source>
</evidence>
<dbReference type="RefSeq" id="WP_101356200.1">
    <property type="nucleotide sequence ID" value="NZ_PIQO01000023.1"/>
</dbReference>
<feature type="domain" description="Bacterial type II secretion system protein E" evidence="2">
    <location>
        <begin position="149"/>
        <end position="315"/>
    </location>
</feature>
<evidence type="ECO:0000259" key="2">
    <source>
        <dbReference type="Pfam" id="PF00437"/>
    </source>
</evidence>
<sequence length="403" mass="45856">MNIVLSDETIDTIRTDLREHHAELYRKAYSDSESREVLKSVLLAKHKNIIDSEEKAESVLREIVGFSFIEDLIEDNRITDIGFNGTDLIVEGNGISKYKIESVTEADIHKLIAKFANSTNRELTAKDPILNTSKDRLRLNAVHKQNAPYGTTMAIRVSRPYLALNEENWNDFAPNYILDFCKAAVKTRSNMIIVGETGTGKTEFQKTLISWIPFEERIALIEGTLEMCIKELFPDKDIFSWVASNNVTIEQLISLAGLRSHPVWIIVGEILGREVYQMLQGILTGHRFITTGHAVDARAIPKRLLGMAKMGYQVDDKMFLDDIYNYVDFGFHLKKRNGRRFLSEIVEFNSDHTATTVFKQVITKDGLKPIIGKLSNQFHERLIEFDCDYEGLPAAPIEEGIRL</sequence>
<name>A0A2N3LEQ3_9BACI</name>
<dbReference type="OrthoDB" id="9810761at2"/>
<dbReference type="PROSITE" id="PS00675">
    <property type="entry name" value="SIGMA54_INTERACT_1"/>
    <property type="match status" value="1"/>
</dbReference>
<dbReference type="PANTHER" id="PTHR30486">
    <property type="entry name" value="TWITCHING MOTILITY PROTEIN PILT"/>
    <property type="match status" value="1"/>
</dbReference>
<accession>A0A2N3LEQ3</accession>
<dbReference type="InterPro" id="IPR001482">
    <property type="entry name" value="T2SS/T4SS_dom"/>
</dbReference>
<dbReference type="AlphaFoldDB" id="A0A2N3LEQ3"/>
<evidence type="ECO:0000256" key="1">
    <source>
        <dbReference type="ARBA" id="ARBA00006611"/>
    </source>
</evidence>
<comment type="similarity">
    <text evidence="1">Belongs to the GSP E family.</text>
</comment>
<dbReference type="Proteomes" id="UP000233440">
    <property type="component" value="Unassembled WGS sequence"/>
</dbReference>
<dbReference type="PANTHER" id="PTHR30486:SF6">
    <property type="entry name" value="TYPE IV PILUS RETRACTATION ATPASE PILT"/>
    <property type="match status" value="1"/>
</dbReference>
<dbReference type="InterPro" id="IPR027417">
    <property type="entry name" value="P-loop_NTPase"/>
</dbReference>
<evidence type="ECO:0000313" key="3">
    <source>
        <dbReference type="EMBL" id="PKR83055.1"/>
    </source>
</evidence>
<organism evidence="3 4">
    <name type="scientific">Heyndrickxia camelliae</name>
    <dbReference type="NCBI Taxonomy" id="1707093"/>
    <lineage>
        <taxon>Bacteria</taxon>
        <taxon>Bacillati</taxon>
        <taxon>Bacillota</taxon>
        <taxon>Bacilli</taxon>
        <taxon>Bacillales</taxon>
        <taxon>Bacillaceae</taxon>
        <taxon>Heyndrickxia</taxon>
    </lineage>
</organism>
<dbReference type="InterPro" id="IPR025662">
    <property type="entry name" value="Sigma_54_int_dom_ATP-bd_1"/>
</dbReference>
<dbReference type="EMBL" id="PIQO01000023">
    <property type="protein sequence ID" value="PKR83055.1"/>
    <property type="molecule type" value="Genomic_DNA"/>
</dbReference>
<protein>
    <submittedName>
        <fullName evidence="3">Type II/IV secretion system protein</fullName>
    </submittedName>
</protein>
<dbReference type="GO" id="GO:0016887">
    <property type="term" value="F:ATP hydrolysis activity"/>
    <property type="evidence" value="ECO:0007669"/>
    <property type="project" value="InterPro"/>
</dbReference>
<dbReference type="CDD" id="cd01130">
    <property type="entry name" value="VirB11-like_ATPase"/>
    <property type="match status" value="1"/>
</dbReference>
<dbReference type="Pfam" id="PF00437">
    <property type="entry name" value="T2SSE"/>
    <property type="match status" value="1"/>
</dbReference>
<comment type="caution">
    <text evidence="3">The sequence shown here is derived from an EMBL/GenBank/DDBJ whole genome shotgun (WGS) entry which is preliminary data.</text>
</comment>